<dbReference type="Gene3D" id="3.90.230.10">
    <property type="entry name" value="Creatinase/methionine aminopeptidase superfamily"/>
    <property type="match status" value="1"/>
</dbReference>
<dbReference type="Proteomes" id="UP000231553">
    <property type="component" value="Unassembled WGS sequence"/>
</dbReference>
<keyword evidence="4" id="KW-1185">Reference proteome</keyword>
<organism evidence="3 4">
    <name type="scientific">Pseudooceanicola lipolyticus</name>
    <dbReference type="NCBI Taxonomy" id="2029104"/>
    <lineage>
        <taxon>Bacteria</taxon>
        <taxon>Pseudomonadati</taxon>
        <taxon>Pseudomonadota</taxon>
        <taxon>Alphaproteobacteria</taxon>
        <taxon>Rhodobacterales</taxon>
        <taxon>Paracoccaceae</taxon>
        <taxon>Pseudooceanicola</taxon>
    </lineage>
</organism>
<dbReference type="OrthoDB" id="9803194at2"/>
<accession>A0A2M8IUS1</accession>
<dbReference type="SUPFAM" id="SSF55920">
    <property type="entry name" value="Creatinase/aminopeptidase"/>
    <property type="match status" value="1"/>
</dbReference>
<dbReference type="AlphaFoldDB" id="A0A2M8IUS1"/>
<feature type="domain" description="Creatinase N-terminal" evidence="2">
    <location>
        <begin position="69"/>
        <end position="216"/>
    </location>
</feature>
<proteinExistence type="predicted"/>
<dbReference type="RefSeq" id="WP_100164716.1">
    <property type="nucleotide sequence ID" value="NZ_PGTB01000208.1"/>
</dbReference>
<dbReference type="SUPFAM" id="SSF53092">
    <property type="entry name" value="Creatinase/prolidase N-terminal domain"/>
    <property type="match status" value="1"/>
</dbReference>
<name>A0A2M8IUS1_9RHOB</name>
<evidence type="ECO:0000313" key="4">
    <source>
        <dbReference type="Proteomes" id="UP000231553"/>
    </source>
</evidence>
<evidence type="ECO:0000259" key="2">
    <source>
        <dbReference type="Pfam" id="PF01321"/>
    </source>
</evidence>
<evidence type="ECO:0000313" key="3">
    <source>
        <dbReference type="EMBL" id="PJE34272.1"/>
    </source>
</evidence>
<gene>
    <name evidence="3" type="ORF">CVM52_23165</name>
</gene>
<dbReference type="InterPro" id="IPR029149">
    <property type="entry name" value="Creatin/AminoP/Spt16_N"/>
</dbReference>
<dbReference type="CDD" id="cd01066">
    <property type="entry name" value="APP_MetAP"/>
    <property type="match status" value="1"/>
</dbReference>
<dbReference type="InterPro" id="IPR050659">
    <property type="entry name" value="Peptidase_M24B"/>
</dbReference>
<dbReference type="InterPro" id="IPR000587">
    <property type="entry name" value="Creatinase_N"/>
</dbReference>
<dbReference type="InterPro" id="IPR050020">
    <property type="entry name" value="DddP"/>
</dbReference>
<dbReference type="Gene3D" id="3.40.350.10">
    <property type="entry name" value="Creatinase/prolidase N-terminal domain"/>
    <property type="match status" value="1"/>
</dbReference>
<dbReference type="NCBIfam" id="NF043017">
    <property type="entry name" value="DimsulpropLyDddP"/>
    <property type="match status" value="1"/>
</dbReference>
<comment type="caution">
    <text evidence="3">The sequence shown here is derived from an EMBL/GenBank/DDBJ whole genome shotgun (WGS) entry which is preliminary data.</text>
</comment>
<dbReference type="PANTHER" id="PTHR46112:SF2">
    <property type="entry name" value="XAA-PRO AMINOPEPTIDASE P-RELATED"/>
    <property type="match status" value="1"/>
</dbReference>
<reference evidence="3 4" key="1">
    <citation type="journal article" date="2018" name="Int. J. Syst. Evol. Microbiol.">
        <title>Pseudooceanicola lipolyticus sp. nov., a marine alphaproteobacterium, reclassification of Oceanicola flagellatus as Pseudooceanicola flagellatus comb. nov. and emended description of the genus Pseudooceanicola.</title>
        <authorList>
            <person name="Huang M.-M."/>
            <person name="Guo L.-L."/>
            <person name="Wu Y.-H."/>
            <person name="Lai Q.-L."/>
            <person name="Shao Z.-Z."/>
            <person name="Wang C.-S."/>
            <person name="Wu M."/>
            <person name="Xu X.-W."/>
        </authorList>
    </citation>
    <scope>NUCLEOTIDE SEQUENCE [LARGE SCALE GENOMIC DNA]</scope>
    <source>
        <strain evidence="3 4">157</strain>
    </source>
</reference>
<evidence type="ECO:0000259" key="1">
    <source>
        <dbReference type="Pfam" id="PF00557"/>
    </source>
</evidence>
<feature type="domain" description="Peptidase M24" evidence="1">
    <location>
        <begin position="224"/>
        <end position="438"/>
    </location>
</feature>
<dbReference type="PANTHER" id="PTHR46112">
    <property type="entry name" value="AMINOPEPTIDASE"/>
    <property type="match status" value="1"/>
</dbReference>
<dbReference type="EMBL" id="PGTB01000208">
    <property type="protein sequence ID" value="PJE34272.1"/>
    <property type="molecule type" value="Genomic_DNA"/>
</dbReference>
<protein>
    <submittedName>
        <fullName evidence="3">Peptidase M24</fullName>
    </submittedName>
</protein>
<dbReference type="InterPro" id="IPR000994">
    <property type="entry name" value="Pept_M24"/>
</dbReference>
<dbReference type="Pfam" id="PF00557">
    <property type="entry name" value="Peptidase_M24"/>
    <property type="match status" value="1"/>
</dbReference>
<dbReference type="Pfam" id="PF01321">
    <property type="entry name" value="Creatinase_N"/>
    <property type="match status" value="1"/>
</dbReference>
<sequence length="458" mass="51012">MTAYYSDTRKIDPARGRPAPIDPAAGEWLGDGTPNDADRIEIGPTRLAFSEWAEAGLTLPDLAAMRNFRWQRLTRAVVDRGYAGLLLFDPLNIRYATDTTNMQLWNAHNPFRAVLLCADGYMVIWDYKNAPFLSSFNPLVREVRAGADLFYFDRGDRTGAQAAVFAAEIRDLLQAHAPGETRLAVDKPMLHALRALEAQGFEVMEGEEVTEKTRAIKGPDEIRAMRCAAHACEAAVAAMEAYARTNVPFGQTSEDDIWAVLHAENIRRGGEWIETRLLSSGQRTNPWFQECGPRIVQNNEIISFDTDLIGSYGICIDISRSWWIGEDSPPPEMVYAMRHAHEHIMTNMQLLRPGAWIPDIIAACHRLDDKYQAQKYGCMMHGVGLCDEWPLLAYPDKAVEGAFDYALEPGMVLCVEAAVGEVGGAFSIKLEDQVLITEDGFENLTSYPFDAALMGERG</sequence>
<dbReference type="InterPro" id="IPR036005">
    <property type="entry name" value="Creatinase/aminopeptidase-like"/>
</dbReference>